<reference evidence="3" key="1">
    <citation type="journal article" date="2013" name="Genome Announc.">
        <title>Draft genome sequence of the grapevine dieback fungus Eutypa lata UCR-EL1.</title>
        <authorList>
            <person name="Blanco-Ulate B."/>
            <person name="Rolshausen P.E."/>
            <person name="Cantu D."/>
        </authorList>
    </citation>
    <scope>NUCLEOTIDE SEQUENCE [LARGE SCALE GENOMIC DNA]</scope>
    <source>
        <strain evidence="3">UCR-EL1</strain>
    </source>
</reference>
<feature type="region of interest" description="Disordered" evidence="1">
    <location>
        <begin position="1"/>
        <end position="64"/>
    </location>
</feature>
<protein>
    <submittedName>
        <fullName evidence="2">Uncharacterized protein</fullName>
    </submittedName>
</protein>
<evidence type="ECO:0000313" key="3">
    <source>
        <dbReference type="Proteomes" id="UP000012174"/>
    </source>
</evidence>
<organism evidence="2 3">
    <name type="scientific">Eutypa lata (strain UCR-EL1)</name>
    <name type="common">Grapevine dieback disease fungus</name>
    <name type="synonym">Eutypa armeniacae</name>
    <dbReference type="NCBI Taxonomy" id="1287681"/>
    <lineage>
        <taxon>Eukaryota</taxon>
        <taxon>Fungi</taxon>
        <taxon>Dikarya</taxon>
        <taxon>Ascomycota</taxon>
        <taxon>Pezizomycotina</taxon>
        <taxon>Sordariomycetes</taxon>
        <taxon>Xylariomycetidae</taxon>
        <taxon>Xylariales</taxon>
        <taxon>Diatrypaceae</taxon>
        <taxon>Eutypa</taxon>
    </lineage>
</organism>
<keyword evidence="3" id="KW-1185">Reference proteome</keyword>
<feature type="region of interest" description="Disordered" evidence="1">
    <location>
        <begin position="336"/>
        <end position="455"/>
    </location>
</feature>
<dbReference type="KEGG" id="ela:UCREL1_6848"/>
<feature type="compositionally biased region" description="Low complexity" evidence="1">
    <location>
        <begin position="373"/>
        <end position="395"/>
    </location>
</feature>
<feature type="compositionally biased region" description="Low complexity" evidence="1">
    <location>
        <begin position="118"/>
        <end position="135"/>
    </location>
</feature>
<name>M7SPL7_EUTLA</name>
<sequence length="565" mass="61728">MQGQPGGLNGGPGPVSQSPGMNTLNAPVRRTPVSAGVEGQPPMGQANGPFAQTLDPRFNQGNQRPQMGMNANMDRQQILQQIIAQVPVEKRQQLMSLSPERLNEVIMNWQATQASRTPGQMAGRPQPQPGQMGQGNHLGQFVPGTNAMGHQPNMNPQMNAQNQMLLQQQIQRMRNNVPGQNYPPNAPALMDSMEVPPKILDNLTRQQGQPIPPDVKKWGQLKQWMVPRNIPTQLQGSLLGIQKAQFENILKRNASMNAAAGQMPQPNAPPASQPMNGQMPARPGQMPGGVPPGFPAPVITQQEIQAAKNHDRFRGHSDDKIRAMLFQMKAQMRRTNPQIPGAPMQAPPAAQGPPINMHAPAQPQTAPNPPQRPQNAAPDANAASSAPNARNSRPNQNNRPTQNASPAAPQKNGLKRASTDDVVEVPNPAATQALRPPSQQAHPTVPGPPLPALTPQQLAALPPEQRAKYEAMVRSRQQPQPEDIERLKAIGQEERRAAQQEQVEDIPMSAEQLEEMTQKIRHMSSEVNKLGKVLGRWYSLTHDDARAHMFFKMVSLIEDVSTIEN</sequence>
<feature type="region of interest" description="Disordered" evidence="1">
    <location>
        <begin position="260"/>
        <end position="297"/>
    </location>
</feature>
<evidence type="ECO:0000313" key="2">
    <source>
        <dbReference type="EMBL" id="EMR66157.1"/>
    </source>
</evidence>
<feature type="compositionally biased region" description="Low complexity" evidence="1">
    <location>
        <begin position="337"/>
        <end position="365"/>
    </location>
</feature>
<gene>
    <name evidence="2" type="ORF">UCREL1_6848</name>
</gene>
<dbReference type="HOGENOM" id="CLU_482343_0_0_1"/>
<feature type="compositionally biased region" description="Gly residues" evidence="1">
    <location>
        <begin position="1"/>
        <end position="13"/>
    </location>
</feature>
<evidence type="ECO:0000256" key="1">
    <source>
        <dbReference type="SAM" id="MobiDB-lite"/>
    </source>
</evidence>
<feature type="compositionally biased region" description="Polar residues" evidence="1">
    <location>
        <begin position="396"/>
        <end position="405"/>
    </location>
</feature>
<dbReference type="OrthoDB" id="3918840at2759"/>
<dbReference type="AlphaFoldDB" id="M7SPL7"/>
<feature type="compositionally biased region" description="Polar residues" evidence="1">
    <location>
        <begin position="15"/>
        <end position="25"/>
    </location>
</feature>
<dbReference type="Proteomes" id="UP000012174">
    <property type="component" value="Unassembled WGS sequence"/>
</dbReference>
<proteinExistence type="predicted"/>
<accession>M7SPL7</accession>
<feature type="region of interest" description="Disordered" evidence="1">
    <location>
        <begin position="114"/>
        <end position="138"/>
    </location>
</feature>
<dbReference type="eggNOG" id="ENOG502S52Q">
    <property type="taxonomic scope" value="Eukaryota"/>
</dbReference>
<dbReference type="EMBL" id="KB706697">
    <property type="protein sequence ID" value="EMR66157.1"/>
    <property type="molecule type" value="Genomic_DNA"/>
</dbReference>